<dbReference type="Pfam" id="PF13556">
    <property type="entry name" value="HTH_30"/>
    <property type="match status" value="1"/>
</dbReference>
<proteinExistence type="inferred from homology"/>
<organism evidence="4">
    <name type="scientific">Leifsonia sp. NPDC080035</name>
    <dbReference type="NCBI Taxonomy" id="3143936"/>
    <lineage>
        <taxon>Bacteria</taxon>
        <taxon>Bacillati</taxon>
        <taxon>Actinomycetota</taxon>
        <taxon>Actinomycetes</taxon>
        <taxon>Micrococcales</taxon>
        <taxon>Microbacteriaceae</taxon>
        <taxon>Leifsonia</taxon>
    </lineage>
</organism>
<gene>
    <name evidence="4" type="ORF">AAME72_13325</name>
</gene>
<feature type="domain" description="PucR C-terminal helix-turn-helix" evidence="2">
    <location>
        <begin position="443"/>
        <end position="501"/>
    </location>
</feature>
<dbReference type="Pfam" id="PF17853">
    <property type="entry name" value="GGDEF_2"/>
    <property type="match status" value="1"/>
</dbReference>
<dbReference type="AlphaFoldDB" id="A0AAU7G9X3"/>
<dbReference type="InterPro" id="IPR042070">
    <property type="entry name" value="PucR_C-HTH_sf"/>
</dbReference>
<dbReference type="InterPro" id="IPR025736">
    <property type="entry name" value="PucR_C-HTH_dom"/>
</dbReference>
<evidence type="ECO:0000313" key="4">
    <source>
        <dbReference type="EMBL" id="XBM47060.1"/>
    </source>
</evidence>
<dbReference type="EMBL" id="CP157390">
    <property type="protein sequence ID" value="XBM47060.1"/>
    <property type="molecule type" value="Genomic_DNA"/>
</dbReference>
<comment type="similarity">
    <text evidence="1">Belongs to the CdaR family.</text>
</comment>
<accession>A0AAU7G9X3</accession>
<dbReference type="Gene3D" id="1.10.10.2840">
    <property type="entry name" value="PucR C-terminal helix-turn-helix domain"/>
    <property type="match status" value="1"/>
</dbReference>
<evidence type="ECO:0000259" key="3">
    <source>
        <dbReference type="Pfam" id="PF17853"/>
    </source>
</evidence>
<dbReference type="InterPro" id="IPR041522">
    <property type="entry name" value="CdaR_GGDEF"/>
</dbReference>
<dbReference type="InterPro" id="IPR051448">
    <property type="entry name" value="CdaR-like_regulators"/>
</dbReference>
<dbReference type="PANTHER" id="PTHR33744:SF7">
    <property type="entry name" value="PUCR FAMILY TRANSCRIPTIONAL REGULATOR"/>
    <property type="match status" value="1"/>
</dbReference>
<protein>
    <submittedName>
        <fullName evidence="4">Helix-turn-helix domain-containing protein</fullName>
    </submittedName>
</protein>
<evidence type="ECO:0000256" key="1">
    <source>
        <dbReference type="ARBA" id="ARBA00006754"/>
    </source>
</evidence>
<dbReference type="PANTHER" id="PTHR33744">
    <property type="entry name" value="CARBOHYDRATE DIACID REGULATOR"/>
    <property type="match status" value="1"/>
</dbReference>
<name>A0AAU7G9X3_9MICO</name>
<sequence length="509" mass="52957">MSPQLDLGALLAHPANGGLRAVAGPGGTAAWRDMVVAADESALPADGDGALAVLTSAPPPASWQQDALLRRVRDRGFRALALPGAEVFGGGSRILAARLGIDLLAADDPIALARAGWELLEARDALTLGYVRRVAQSIEYPADNLADLLRHLSASVGHGVALIDAEGVLLQAGGRLPEDVHAAIDFGPWLDTVSVDAGAAASVHVDSPSRAGLRLAVFGHGLGPQQLSALAVAAEVAMPAVAARILIDEVADVNDAAVASGLLRDFLEERDSRDTELEQRMLERGWRTAGYHLGFRIVGRGRVDTLQLLRLVTRELAALPVDSHAATSGRGVTGWISFSAPPSPGRVEEAVAAVRALHTAARRVFNVATGVGTLESGSAGLIATIDGAADAARIAASRSATGWFVRIDALGLEQLLLSWTESDTFVPAAESLLAPLVARGPELMETLTAYLDHESGIAATADALGLHRNTVSARVARAQELLGLDLADSETRLAVHLACRALRPRPNGA</sequence>
<feature type="domain" description="CdaR GGDEF-like" evidence="3">
    <location>
        <begin position="272"/>
        <end position="394"/>
    </location>
</feature>
<dbReference type="RefSeq" id="WP_348787036.1">
    <property type="nucleotide sequence ID" value="NZ_CP157390.1"/>
</dbReference>
<reference evidence="4" key="1">
    <citation type="submission" date="2024-05" db="EMBL/GenBank/DDBJ databases">
        <title>The Natural Products Discovery Center: Release of the First 8490 Sequenced Strains for Exploring Actinobacteria Biosynthetic Diversity.</title>
        <authorList>
            <person name="Kalkreuter E."/>
            <person name="Kautsar S.A."/>
            <person name="Yang D."/>
            <person name="Bader C.D."/>
            <person name="Teijaro C.N."/>
            <person name="Fluegel L."/>
            <person name="Davis C.M."/>
            <person name="Simpson J.R."/>
            <person name="Lauterbach L."/>
            <person name="Steele A.D."/>
            <person name="Gui C."/>
            <person name="Meng S."/>
            <person name="Li G."/>
            <person name="Viehrig K."/>
            <person name="Ye F."/>
            <person name="Su P."/>
            <person name="Kiefer A.F."/>
            <person name="Nichols A."/>
            <person name="Cepeda A.J."/>
            <person name="Yan W."/>
            <person name="Fan B."/>
            <person name="Jiang Y."/>
            <person name="Adhikari A."/>
            <person name="Zheng C.-J."/>
            <person name="Schuster L."/>
            <person name="Cowan T.M."/>
            <person name="Smanski M.J."/>
            <person name="Chevrette M.G."/>
            <person name="de Carvalho L.P.S."/>
            <person name="Shen B."/>
        </authorList>
    </citation>
    <scope>NUCLEOTIDE SEQUENCE</scope>
    <source>
        <strain evidence="4">NPDC080035</strain>
    </source>
</reference>
<evidence type="ECO:0000259" key="2">
    <source>
        <dbReference type="Pfam" id="PF13556"/>
    </source>
</evidence>